<evidence type="ECO:0000313" key="5">
    <source>
        <dbReference type="Proteomes" id="UP000070412"/>
    </source>
</evidence>
<accession>A0A132A4F5</accession>
<feature type="region of interest" description="Disordered" evidence="1">
    <location>
        <begin position="61"/>
        <end position="108"/>
    </location>
</feature>
<proteinExistence type="predicted"/>
<dbReference type="EMBL" id="WVUK01000055">
    <property type="protein sequence ID" value="KAF7493605.1"/>
    <property type="molecule type" value="Genomic_DNA"/>
</dbReference>
<reference evidence="5" key="2">
    <citation type="journal article" date="2020" name="PLoS Negl. Trop. Dis.">
        <title>High-quality nuclear genome for Sarcoptes scabiei-A critical resource for a neglected parasite.</title>
        <authorList>
            <person name="Korhonen P.K."/>
            <person name="Gasser R.B."/>
            <person name="Ma G."/>
            <person name="Wang T."/>
            <person name="Stroehlein A.J."/>
            <person name="Young N.D."/>
            <person name="Ang C.S."/>
            <person name="Fernando D.D."/>
            <person name="Lu H.C."/>
            <person name="Taylor S."/>
            <person name="Reynolds S.L."/>
            <person name="Mofiz E."/>
            <person name="Najaraj S.H."/>
            <person name="Gowda H."/>
            <person name="Madugundu A."/>
            <person name="Renuse S."/>
            <person name="Holt D."/>
            <person name="Pandey A."/>
            <person name="Papenfuss A.T."/>
            <person name="Fischer K."/>
        </authorList>
    </citation>
    <scope>NUCLEOTIDE SEQUENCE [LARGE SCALE GENOMIC DNA]</scope>
</reference>
<organism evidence="3 6">
    <name type="scientific">Sarcoptes scabiei</name>
    <name type="common">Itch mite</name>
    <name type="synonym">Acarus scabiei</name>
    <dbReference type="NCBI Taxonomy" id="52283"/>
    <lineage>
        <taxon>Eukaryota</taxon>
        <taxon>Metazoa</taxon>
        <taxon>Ecdysozoa</taxon>
        <taxon>Arthropoda</taxon>
        <taxon>Chelicerata</taxon>
        <taxon>Arachnida</taxon>
        <taxon>Acari</taxon>
        <taxon>Acariformes</taxon>
        <taxon>Sarcoptiformes</taxon>
        <taxon>Astigmata</taxon>
        <taxon>Psoroptidia</taxon>
        <taxon>Sarcoptoidea</taxon>
        <taxon>Sarcoptidae</taxon>
        <taxon>Sarcoptinae</taxon>
        <taxon>Sarcoptes</taxon>
    </lineage>
</organism>
<evidence type="ECO:0000313" key="6">
    <source>
        <dbReference type="Proteomes" id="UP000616769"/>
    </source>
</evidence>
<dbReference type="InterPro" id="IPR027973">
    <property type="entry name" value="FSAF1-like"/>
</dbReference>
<name>A0A132A4F5_SARSC</name>
<dbReference type="Pfam" id="PF15375">
    <property type="entry name" value="FSAF1"/>
    <property type="match status" value="1"/>
</dbReference>
<evidence type="ECO:0000313" key="4">
    <source>
        <dbReference type="EnsemblMetazoa" id="KAF7493605.1"/>
    </source>
</evidence>
<dbReference type="VEuPathDB" id="VectorBase:SSCA000904"/>
<dbReference type="PANTHER" id="PTHR28366:SF1">
    <property type="entry name" value="CHROMOSOME 1 OPEN READING FRAME 131"/>
    <property type="match status" value="1"/>
</dbReference>
<evidence type="ECO:0000313" key="2">
    <source>
        <dbReference type="EMBL" id="KAF7493605.1"/>
    </source>
</evidence>
<reference evidence="3 6" key="1">
    <citation type="journal article" date="2015" name="Parasit. Vectors">
        <title>Draft genome of the scabies mite.</title>
        <authorList>
            <person name="Rider S.D.Jr."/>
            <person name="Morgan M.S."/>
            <person name="Arlian L.G."/>
        </authorList>
    </citation>
    <scope>NUCLEOTIDE SEQUENCE [LARGE SCALE GENOMIC DNA]</scope>
    <source>
        <strain evidence="3">Arlian Lab</strain>
    </source>
</reference>
<feature type="compositionally biased region" description="Basic residues" evidence="1">
    <location>
        <begin position="95"/>
        <end position="108"/>
    </location>
</feature>
<dbReference type="OrthoDB" id="10067479at2759"/>
<keyword evidence="5" id="KW-1185">Reference proteome</keyword>
<evidence type="ECO:0000313" key="3">
    <source>
        <dbReference type="EMBL" id="KPM05862.1"/>
    </source>
</evidence>
<dbReference type="EnsemblMetazoa" id="SSS_6929s_mrna">
    <property type="protein sequence ID" value="KAF7493605.1"/>
    <property type="gene ID" value="SSS_6929"/>
</dbReference>
<feature type="compositionally biased region" description="Basic residues" evidence="1">
    <location>
        <begin position="1"/>
        <end position="11"/>
    </location>
</feature>
<protein>
    <submittedName>
        <fullName evidence="3">DUF4602 domain containing protein</fullName>
    </submittedName>
</protein>
<dbReference type="InterPro" id="IPR052852">
    <property type="entry name" value="SSU_Processome_Comp"/>
</dbReference>
<dbReference type="PANTHER" id="PTHR28366">
    <property type="entry name" value="CHROMOSOME 1 OPEN READING FRAME 131"/>
    <property type="match status" value="1"/>
</dbReference>
<reference evidence="4" key="4">
    <citation type="submission" date="2022-06" db="UniProtKB">
        <authorList>
            <consortium name="EnsemblMetazoa"/>
        </authorList>
    </citation>
    <scope>IDENTIFICATION</scope>
</reference>
<dbReference type="AlphaFoldDB" id="A0A132A4F5"/>
<reference evidence="2" key="3">
    <citation type="submission" date="2020-01" db="EMBL/GenBank/DDBJ databases">
        <authorList>
            <person name="Korhonen P.K.K."/>
            <person name="Guangxu M.G."/>
            <person name="Wang T.W."/>
            <person name="Stroehlein A.J.S."/>
            <person name="Young N.D."/>
            <person name="Ang C.-S.A."/>
            <person name="Fernando D.W.F."/>
            <person name="Lu H.L."/>
            <person name="Taylor S.T."/>
            <person name="Ehtesham M.E.M."/>
            <person name="Najaraj S.H.N."/>
            <person name="Harsha G.H.G."/>
            <person name="Madugundu A.M."/>
            <person name="Renuse S.R."/>
            <person name="Holt D.H."/>
            <person name="Pandey A.P."/>
            <person name="Papenfuss A.P."/>
            <person name="Gasser R.B.G."/>
            <person name="Fischer K.F."/>
        </authorList>
    </citation>
    <scope>NUCLEOTIDE SEQUENCE</scope>
    <source>
        <strain evidence="2">SSS_KF_BRIS2020</strain>
    </source>
</reference>
<dbReference type="Proteomes" id="UP000616769">
    <property type="component" value="Unassembled WGS sequence"/>
</dbReference>
<gene>
    <name evidence="3" type="ORF">QR98_0043340</name>
    <name evidence="2" type="ORF">SSS_6929</name>
</gene>
<feature type="region of interest" description="Disordered" evidence="1">
    <location>
        <begin position="1"/>
        <end position="20"/>
    </location>
</feature>
<evidence type="ECO:0000256" key="1">
    <source>
        <dbReference type="SAM" id="MobiDB-lite"/>
    </source>
</evidence>
<feature type="compositionally biased region" description="Basic and acidic residues" evidence="1">
    <location>
        <begin position="69"/>
        <end position="93"/>
    </location>
</feature>
<dbReference type="Proteomes" id="UP000070412">
    <property type="component" value="Unassembled WGS sequence"/>
</dbReference>
<dbReference type="EMBL" id="JXLN01010514">
    <property type="protein sequence ID" value="KPM05862.1"/>
    <property type="molecule type" value="Genomic_DNA"/>
</dbReference>
<sequence>MRSFRKKNYNKLKKEGRDPSEFDLETARNEVFRFGIKGLSAQDKKTARRDLAIRLGAIPKKPRGKNIKQHIEEVRERKKQEKLEEDSRREMGIKTKTKSSFKTKAKKKGLNEVRGMDYQLGTYRNGVQFLSKDDLKRIKSGK</sequence>